<protein>
    <recommendedName>
        <fullName evidence="3">Alcohol acetyltransferase</fullName>
    </recommendedName>
</protein>
<sequence length="475" mass="54870">MRAPGYYERHFICRNLEGYYTNFNIISRYNHRLTPELLSNVLHSLIDKEPILALNFFRKDGSTRDDDHYANGHNFVVRPVAKIDFADVVSFETVDRFDESTFKYINPLTCPVNIELPLWRMIVFDSKEDGYQYVCIYFEHALFDGGSGAQFHQDIAATLDEIDSSNDAMVERLFTSRESISIPEACEYTTNLFEPSLLTKLSFLSEKYNILPNWTSYNYWTKSNSPQVFKTTVPTTKDLATDYLLFNLNPTDLETIRKFCQREKIAITSYLEILGTFVFTETFLQTMPNDEKGSNGVWSTSTLIAVSGRRHVPSERFQYGTLVTGDIYTLPPIALDSTPSQLISLMKGFHNKLHKSVQNKTCFEKIGLYDYMNLWDFYKNKLNKTERHTLSVSNLGLIKTFGKWQILDMWFGSNTGVAYNFIFNVTSTPCNGLNIVMSYRPEFGEVRDPATNELMIDVFKRKLDQQLVAFAKYKI</sequence>
<dbReference type="Pfam" id="PF07247">
    <property type="entry name" value="AATase"/>
    <property type="match status" value="1"/>
</dbReference>
<evidence type="ECO:0000313" key="1">
    <source>
        <dbReference type="EMBL" id="CAK7910115.1"/>
    </source>
</evidence>
<dbReference type="InterPro" id="IPR052058">
    <property type="entry name" value="Alcohol_O-acetyltransferase"/>
</dbReference>
<reference evidence="1 2" key="1">
    <citation type="submission" date="2024-01" db="EMBL/GenBank/DDBJ databases">
        <authorList>
            <consortium name="Genoscope - CEA"/>
            <person name="William W."/>
        </authorList>
    </citation>
    <scope>NUCLEOTIDE SEQUENCE [LARGE SCALE GENOMIC DNA]</scope>
    <source>
        <strain evidence="1 2">29B2s-10</strain>
    </source>
</reference>
<dbReference type="Gene3D" id="3.30.559.10">
    <property type="entry name" value="Chloramphenicol acetyltransferase-like domain"/>
    <property type="match status" value="1"/>
</dbReference>
<dbReference type="SUPFAM" id="SSF52777">
    <property type="entry name" value="CoA-dependent acyltransferases"/>
    <property type="match status" value="1"/>
</dbReference>
<dbReference type="PANTHER" id="PTHR28037">
    <property type="entry name" value="ALCOHOL O-ACETYLTRANSFERASE 1-RELATED"/>
    <property type="match status" value="1"/>
</dbReference>
<proteinExistence type="predicted"/>
<dbReference type="PANTHER" id="PTHR28037:SF1">
    <property type="entry name" value="ALCOHOL O-ACETYLTRANSFERASE 1-RELATED"/>
    <property type="match status" value="1"/>
</dbReference>
<evidence type="ECO:0008006" key="3">
    <source>
        <dbReference type="Google" id="ProtNLM"/>
    </source>
</evidence>
<gene>
    <name evidence="1" type="ORF">CAAN4_E18096</name>
</gene>
<dbReference type="InterPro" id="IPR023213">
    <property type="entry name" value="CAT-like_dom_sf"/>
</dbReference>
<keyword evidence="2" id="KW-1185">Reference proteome</keyword>
<dbReference type="InterPro" id="IPR010828">
    <property type="entry name" value="Atf2/Sli1-like"/>
</dbReference>
<dbReference type="EMBL" id="OZ004257">
    <property type="protein sequence ID" value="CAK7910115.1"/>
    <property type="molecule type" value="Genomic_DNA"/>
</dbReference>
<evidence type="ECO:0000313" key="2">
    <source>
        <dbReference type="Proteomes" id="UP001497600"/>
    </source>
</evidence>
<dbReference type="Proteomes" id="UP001497600">
    <property type="component" value="Chromosome E"/>
</dbReference>
<organism evidence="1 2">
    <name type="scientific">[Candida] anglica</name>
    <dbReference type="NCBI Taxonomy" id="148631"/>
    <lineage>
        <taxon>Eukaryota</taxon>
        <taxon>Fungi</taxon>
        <taxon>Dikarya</taxon>
        <taxon>Ascomycota</taxon>
        <taxon>Saccharomycotina</taxon>
        <taxon>Pichiomycetes</taxon>
        <taxon>Debaryomycetaceae</taxon>
        <taxon>Kurtzmaniella</taxon>
    </lineage>
</organism>
<accession>A0ABP0EE09</accession>
<name>A0ABP0EE09_9ASCO</name>